<reference evidence="2 3" key="1">
    <citation type="submission" date="2023-06" db="EMBL/GenBank/DDBJ databases">
        <title>Complete Genome Sequence of Flavobacterium keumense K3R-10.</title>
        <authorList>
            <person name="Jeong H."/>
            <person name="Jhang S.Y."/>
            <person name="Kim J.N."/>
        </authorList>
    </citation>
    <scope>NUCLEOTIDE SEQUENCE [LARGE SCALE GENOMIC DNA]</scope>
    <source>
        <strain evidence="2 3">K3R-10</strain>
    </source>
</reference>
<dbReference type="InterPro" id="IPR026341">
    <property type="entry name" value="T9SS_type_B"/>
</dbReference>
<evidence type="ECO:0000313" key="3">
    <source>
        <dbReference type="Proteomes" id="UP001232117"/>
    </source>
</evidence>
<dbReference type="InterPro" id="IPR022409">
    <property type="entry name" value="PKD/Chitinase_dom"/>
</dbReference>
<keyword evidence="3" id="KW-1185">Reference proteome</keyword>
<dbReference type="EMBL" id="CP092332">
    <property type="protein sequence ID" value="WGK94387.1"/>
    <property type="molecule type" value="Genomic_DNA"/>
</dbReference>
<dbReference type="Gene3D" id="2.60.40.10">
    <property type="entry name" value="Immunoglobulins"/>
    <property type="match status" value="4"/>
</dbReference>
<name>A0ABY8N4D1_9FLAO</name>
<feature type="domain" description="PKD" evidence="1">
    <location>
        <begin position="1517"/>
        <end position="1577"/>
    </location>
</feature>
<gene>
    <name evidence="2" type="ORF">MG292_09925</name>
</gene>
<sequence>MNKKSISFILIFLFIAQVIYAFEYNVPRILYNLNQLPTSVSPITISTNSVCLNAPKPVITFTASTSTTACDFVYNVNGGDSMVLSSDKNTAKIEVPTTTAGTFIYNLISYKDATGIVTLINESVNVTVNTTPYPNTQINGTGKFEFDGNTVFKICGNSASEFEFVNASTTTSTNTSYTIDWGDGTTETLNSWTSKKHTYNVGYYTLIYTVTNSAGCTATQTYKVFLGSNPAVGFTAALNADICVGETLSFPLSGTTNNPPGTTYEVSFSDGTDAERYTQANLPAQITHKFDKNSCGYTYVSGSSSISNSFSGTVKAINPCGTAVVSVGPIFVSSPPKAAITAPLNSCLNSTVCIQNSSTGSVEVASGNASCNSTPATVWVITPSTGFTLPSGSILGKDYGSNSIGLWDKGSAIICPTFTVAGTYTIKMRVGNRCGVSETTTTITVDAPLVPSFSLDTTVGCSPLAINATNATINTNIAAVPSYLWTVSYTSGICSIDTPGWAYTNSTDNKSIHPSFHFENSGIYTIQLSAINVCGSVTSSSQEVKVNKRAEVIINSIASICQEKEGAVSVVHPTATIKNCASTGNVTYAWSFPGGTPATSTDESPTVSYLPGTHTISLSITNECGITVAENREITIAPLPRFVVKNPTPVCAPKVVDLLDASVTTGSESNLDYTYWTDNNATSSLVKPYQISVSGTYYIKATHKLTGCSLIKPVEVIVNPITTITGDLEMCLGGTAVQLQTNPVNALVAPWASTDTSVATISDSGFINSVAVGHTDIIYTDNKGCQSSKTFYVNALVTIKKNPQASQTVCLGGTIDPLVVDYNGGAGTPKYEWYINTVSSNTGGTLISSATSLSYTPPAFTTVGKYYYYAVISLSSSGCGIAKSNPAEVIVVDNISVTNQPMLAQTLCRDTSAHELKVSVSGGAGTSYQYQWYKNTTNTITGARKIPFEEFESYTPPTLEVGESYYYCTITQINKGCEVISQPAKVEIVLPPTISEQPLSDGVCLDAIAKDLKVSYSNGAGTPQYQWYSNTIDSNVSGILIAGATNSNFIPPSNVLSKKYYYCVISFLDSGCNEITSNTAQITVSTYPIIGSIETFSCSGEKILVIPSESSGNVIPSGTTYTWTYPQINSINITGAQTESIGQENFQQNLINSGLSTANAVYTVTPNANGCIGADFKVTVVVNPEIKVNVVTSPIKCSGANDASIALNITGGTAPYQTSWSNLGGGVSQDNLAAGEYQVSVTDSKNCIKNVTITIPEPPLFRIDTAVKEISCHGANNGSITVAIIGGQAPIQLVWEDSPLAGKDRNNLKPGIYKVSVTDGSKCTLTKTFLLVDPQELVLTANTIDAFDCTNANSGSINLLVAGGTAPFSYQWSNGAKTEDVSALSAGNYSITVTDSRGCVKQESYSVTRQDPIVIKVQTNNEFDCETRFVKQTFVAQTSGGIAPYKYNWLSGEVSGLNNEIMTTNQNGIVVLKVQDGLGCESNYSLNVKIPILGYPNFTTNSIGLSTYGIYSIKDPIEFVNNSSGDFESVAWDFGDGSVSTEISPSHSYLKEGSYTITQIVDYPFGCNYSYTTTIKVDKGYEVVVPNAFSPNNNKLNDTFRPVFKGLSTIKMEVFNTWGGLLYSEEGTSLQGWTGEINNRFVESGNYYYKVVATTFYGDVKEFSGPFILAR</sequence>
<accession>A0ABY8N4D1</accession>
<dbReference type="InterPro" id="IPR008964">
    <property type="entry name" value="Invasin/intimin_cell_adhesion"/>
</dbReference>
<dbReference type="Pfam" id="PF13585">
    <property type="entry name" value="CHU_C"/>
    <property type="match status" value="1"/>
</dbReference>
<dbReference type="InterPro" id="IPR035986">
    <property type="entry name" value="PKD_dom_sf"/>
</dbReference>
<dbReference type="Gene3D" id="2.60.40.2700">
    <property type="match status" value="1"/>
</dbReference>
<dbReference type="RefSeq" id="WP_264532887.1">
    <property type="nucleotide sequence ID" value="NZ_CP092332.1"/>
</dbReference>
<protein>
    <submittedName>
        <fullName evidence="2">PKD domain-containing protein</fullName>
    </submittedName>
</protein>
<dbReference type="Gene3D" id="2.60.40.740">
    <property type="match status" value="1"/>
</dbReference>
<dbReference type="InterPro" id="IPR013783">
    <property type="entry name" value="Ig-like_fold"/>
</dbReference>
<feature type="domain" description="PKD" evidence="1">
    <location>
        <begin position="574"/>
        <end position="636"/>
    </location>
</feature>
<proteinExistence type="predicted"/>
<dbReference type="NCBIfam" id="TIGR04131">
    <property type="entry name" value="Bac_Flav_CTERM"/>
    <property type="match status" value="1"/>
</dbReference>
<dbReference type="CDD" id="cd00146">
    <property type="entry name" value="PKD"/>
    <property type="match status" value="2"/>
</dbReference>
<dbReference type="InterPro" id="IPR000601">
    <property type="entry name" value="PKD_dom"/>
</dbReference>
<dbReference type="Pfam" id="PF13573">
    <property type="entry name" value="SprB"/>
    <property type="match status" value="3"/>
</dbReference>
<organism evidence="2 3">
    <name type="scientific">Flavobacterium keumense</name>
    <dbReference type="NCBI Taxonomy" id="1306518"/>
    <lineage>
        <taxon>Bacteria</taxon>
        <taxon>Pseudomonadati</taxon>
        <taxon>Bacteroidota</taxon>
        <taxon>Flavobacteriia</taxon>
        <taxon>Flavobacteriales</taxon>
        <taxon>Flavobacteriaceae</taxon>
        <taxon>Flavobacterium</taxon>
    </lineage>
</organism>
<evidence type="ECO:0000259" key="1">
    <source>
        <dbReference type="PROSITE" id="PS50093"/>
    </source>
</evidence>
<dbReference type="SMART" id="SM00089">
    <property type="entry name" value="PKD"/>
    <property type="match status" value="3"/>
</dbReference>
<dbReference type="Pfam" id="PF18911">
    <property type="entry name" value="PKD_4"/>
    <property type="match status" value="1"/>
</dbReference>
<dbReference type="InterPro" id="IPR045828">
    <property type="entry name" value="PKD_Bacteroidetes"/>
</dbReference>
<dbReference type="SUPFAM" id="SSF49373">
    <property type="entry name" value="Invasin/intimin cell-adhesion fragments"/>
    <property type="match status" value="1"/>
</dbReference>
<dbReference type="PROSITE" id="PS50093">
    <property type="entry name" value="PKD"/>
    <property type="match status" value="2"/>
</dbReference>
<evidence type="ECO:0000313" key="2">
    <source>
        <dbReference type="EMBL" id="WGK94387.1"/>
    </source>
</evidence>
<dbReference type="Proteomes" id="UP001232117">
    <property type="component" value="Chromosome"/>
</dbReference>
<dbReference type="InterPro" id="IPR025667">
    <property type="entry name" value="SprB_repeat"/>
</dbReference>
<dbReference type="Gene3D" id="2.60.40.1080">
    <property type="match status" value="1"/>
</dbReference>
<dbReference type="SUPFAM" id="SSF49299">
    <property type="entry name" value="PKD domain"/>
    <property type="match status" value="4"/>
</dbReference>
<dbReference type="Pfam" id="PF19406">
    <property type="entry name" value="PKD_5"/>
    <property type="match status" value="1"/>
</dbReference>